<dbReference type="EMBL" id="BPEY01000042">
    <property type="protein sequence ID" value="GIU47004.1"/>
    <property type="molecule type" value="Genomic_DNA"/>
</dbReference>
<sequence length="72" mass="7878">MVIAFSAGKLIVSPFEIQARLDNGCLLYAMVDDIKFHDDALMLVADAGAVRWNIKLDSNEQLQEVKGELGIG</sequence>
<evidence type="ECO:0000313" key="1">
    <source>
        <dbReference type="EMBL" id="GIU47004.1"/>
    </source>
</evidence>
<dbReference type="InterPro" id="IPR021811">
    <property type="entry name" value="DUF3389"/>
</dbReference>
<gene>
    <name evidence="1" type="ORF">TUM4438_24640</name>
</gene>
<reference evidence="1" key="1">
    <citation type="submission" date="2021-05" db="EMBL/GenBank/DDBJ databases">
        <title>Molecular characterization for Shewanella algae harboring chromosomal blaOXA-55-like strains isolated from clinical and environment sample.</title>
        <authorList>
            <person name="Ohama Y."/>
            <person name="Aoki K."/>
            <person name="Harada S."/>
            <person name="Moriya K."/>
            <person name="Ishii Y."/>
            <person name="Tateda K."/>
        </authorList>
    </citation>
    <scope>NUCLEOTIDE SEQUENCE</scope>
    <source>
        <strain evidence="1">JCM 11563</strain>
    </source>
</reference>
<comment type="caution">
    <text evidence="1">The sequence shown here is derived from an EMBL/GenBank/DDBJ whole genome shotgun (WGS) entry which is preliminary data.</text>
</comment>
<evidence type="ECO:0000313" key="2">
    <source>
        <dbReference type="Proteomes" id="UP000887104"/>
    </source>
</evidence>
<organism evidence="1 2">
    <name type="scientific">Shewanella sairae</name>
    <dbReference type="NCBI Taxonomy" id="190310"/>
    <lineage>
        <taxon>Bacteria</taxon>
        <taxon>Pseudomonadati</taxon>
        <taxon>Pseudomonadota</taxon>
        <taxon>Gammaproteobacteria</taxon>
        <taxon>Alteromonadales</taxon>
        <taxon>Shewanellaceae</taxon>
        <taxon>Shewanella</taxon>
    </lineage>
</organism>
<name>A0ABQ4PHT8_9GAMM</name>
<protein>
    <recommendedName>
        <fullName evidence="3">DUF3389 domain-containing protein</fullName>
    </recommendedName>
</protein>
<accession>A0ABQ4PHT8</accession>
<dbReference type="Pfam" id="PF11869">
    <property type="entry name" value="DUF3389"/>
    <property type="match status" value="1"/>
</dbReference>
<proteinExistence type="predicted"/>
<keyword evidence="2" id="KW-1185">Reference proteome</keyword>
<dbReference type="RefSeq" id="WP_220781457.1">
    <property type="nucleotide sequence ID" value="NZ_BPEY01000042.1"/>
</dbReference>
<dbReference type="Proteomes" id="UP000887104">
    <property type="component" value="Unassembled WGS sequence"/>
</dbReference>
<evidence type="ECO:0008006" key="3">
    <source>
        <dbReference type="Google" id="ProtNLM"/>
    </source>
</evidence>